<keyword evidence="1" id="KW-0812">Transmembrane</keyword>
<evidence type="ECO:0000313" key="3">
    <source>
        <dbReference type="WBParaSite" id="Hba_00140"/>
    </source>
</evidence>
<protein>
    <submittedName>
        <fullName evidence="3">Uncharacterized protein</fullName>
    </submittedName>
</protein>
<dbReference type="Proteomes" id="UP000095283">
    <property type="component" value="Unplaced"/>
</dbReference>
<keyword evidence="2" id="KW-1185">Reference proteome</keyword>
<organism evidence="2 3">
    <name type="scientific">Heterorhabditis bacteriophora</name>
    <name type="common">Entomopathogenic nematode worm</name>
    <dbReference type="NCBI Taxonomy" id="37862"/>
    <lineage>
        <taxon>Eukaryota</taxon>
        <taxon>Metazoa</taxon>
        <taxon>Ecdysozoa</taxon>
        <taxon>Nematoda</taxon>
        <taxon>Chromadorea</taxon>
        <taxon>Rhabditida</taxon>
        <taxon>Rhabditina</taxon>
        <taxon>Rhabditomorpha</taxon>
        <taxon>Strongyloidea</taxon>
        <taxon>Heterorhabditidae</taxon>
        <taxon>Heterorhabditis</taxon>
    </lineage>
</organism>
<proteinExistence type="predicted"/>
<dbReference type="AlphaFoldDB" id="A0A1I7W6C1"/>
<dbReference type="WBParaSite" id="Hba_00140">
    <property type="protein sequence ID" value="Hba_00140"/>
    <property type="gene ID" value="Hba_00140"/>
</dbReference>
<feature type="transmembrane region" description="Helical" evidence="1">
    <location>
        <begin position="12"/>
        <end position="29"/>
    </location>
</feature>
<keyword evidence="1" id="KW-0472">Membrane</keyword>
<evidence type="ECO:0000256" key="1">
    <source>
        <dbReference type="SAM" id="Phobius"/>
    </source>
</evidence>
<sequence length="39" mass="4668">MLQLNREPFRLLIFIYFLSQYLLIGSGWFCAIENIDLLC</sequence>
<keyword evidence="1" id="KW-1133">Transmembrane helix</keyword>
<name>A0A1I7W6C1_HETBA</name>
<reference evidence="3" key="1">
    <citation type="submission" date="2016-11" db="UniProtKB">
        <authorList>
            <consortium name="WormBaseParasite"/>
        </authorList>
    </citation>
    <scope>IDENTIFICATION</scope>
</reference>
<accession>A0A1I7W6C1</accession>
<evidence type="ECO:0000313" key="2">
    <source>
        <dbReference type="Proteomes" id="UP000095283"/>
    </source>
</evidence>